<dbReference type="EMBL" id="CP036349">
    <property type="protein sequence ID" value="QDV75335.1"/>
    <property type="molecule type" value="Genomic_DNA"/>
</dbReference>
<feature type="region of interest" description="Disordered" evidence="1">
    <location>
        <begin position="327"/>
        <end position="356"/>
    </location>
</feature>
<evidence type="ECO:0000313" key="2">
    <source>
        <dbReference type="EMBL" id="QDV75335.1"/>
    </source>
</evidence>
<dbReference type="KEGG" id="bmei:Spa11_35500"/>
<reference evidence="2 3" key="1">
    <citation type="submission" date="2019-02" db="EMBL/GenBank/DDBJ databases">
        <title>Deep-cultivation of Planctomycetes and their phenomic and genomic characterization uncovers novel biology.</title>
        <authorList>
            <person name="Wiegand S."/>
            <person name="Jogler M."/>
            <person name="Boedeker C."/>
            <person name="Pinto D."/>
            <person name="Vollmers J."/>
            <person name="Rivas-Marin E."/>
            <person name="Kohn T."/>
            <person name="Peeters S.H."/>
            <person name="Heuer A."/>
            <person name="Rast P."/>
            <person name="Oberbeckmann S."/>
            <person name="Bunk B."/>
            <person name="Jeske O."/>
            <person name="Meyerdierks A."/>
            <person name="Storesund J.E."/>
            <person name="Kallscheuer N."/>
            <person name="Luecker S."/>
            <person name="Lage O.M."/>
            <person name="Pohl T."/>
            <person name="Merkel B.J."/>
            <person name="Hornburger P."/>
            <person name="Mueller R.-W."/>
            <person name="Bruemmer F."/>
            <person name="Labrenz M."/>
            <person name="Spormann A.M."/>
            <person name="Op den Camp H."/>
            <person name="Overmann J."/>
            <person name="Amann R."/>
            <person name="Jetten M.S.M."/>
            <person name="Mascher T."/>
            <person name="Medema M.H."/>
            <person name="Devos D.P."/>
            <person name="Kaster A.-K."/>
            <person name="Ovreas L."/>
            <person name="Rohde M."/>
            <person name="Galperin M.Y."/>
            <person name="Jogler C."/>
        </authorList>
    </citation>
    <scope>NUCLEOTIDE SEQUENCE [LARGE SCALE GENOMIC DNA]</scope>
    <source>
        <strain evidence="2 3">Spa11</strain>
    </source>
</reference>
<accession>A0A518KC32</accession>
<gene>
    <name evidence="2" type="ORF">Spa11_35500</name>
</gene>
<proteinExistence type="predicted"/>
<keyword evidence="3" id="KW-1185">Reference proteome</keyword>
<organism evidence="2 3">
    <name type="scientific">Botrimarina mediterranea</name>
    <dbReference type="NCBI Taxonomy" id="2528022"/>
    <lineage>
        <taxon>Bacteria</taxon>
        <taxon>Pseudomonadati</taxon>
        <taxon>Planctomycetota</taxon>
        <taxon>Planctomycetia</taxon>
        <taxon>Pirellulales</taxon>
        <taxon>Lacipirellulaceae</taxon>
        <taxon>Botrimarina</taxon>
    </lineage>
</organism>
<dbReference type="PROSITE" id="PS51257">
    <property type="entry name" value="PROKAR_LIPOPROTEIN"/>
    <property type="match status" value="1"/>
</dbReference>
<evidence type="ECO:0000313" key="3">
    <source>
        <dbReference type="Proteomes" id="UP000316426"/>
    </source>
</evidence>
<sequence length="382" mass="39725">MRTDQSLLARLVATCAALVVIVSSMGASCSPRLGSPFGISGPPAPVVLSPTSSAAEVVAAINANASRIQTYQAPSASISMPQSAGLPLVSASIAVERPQRFRMRATTGVSGPELDLGSNDERFWIWARRNDPPALYTARHDQWATSPMKGQVPIEPAWLIDALGLVQLDPTAAYVGPLPRDNNTIELRAQTANGVRVLIVDAQTAWVREQHVYDNAGALTASVVADNFRYDQTTQTSLPERVRVNVPAAGLDLTINAGQIVINAPVGDGGQLWSLPQLGSYPVVDLIAPGGVQGATKGPWDLSGTGSVYGQPGSLVESYASTTPVASQATAPITTAPTTRAPNTPSQRPSVYPSPATAQVAPVTLPQASGFVGLPAGGRALE</sequence>
<dbReference type="AlphaFoldDB" id="A0A518KC32"/>
<dbReference type="Proteomes" id="UP000316426">
    <property type="component" value="Chromosome"/>
</dbReference>
<name>A0A518KC32_9BACT</name>
<feature type="compositionally biased region" description="Low complexity" evidence="1">
    <location>
        <begin position="329"/>
        <end position="345"/>
    </location>
</feature>
<evidence type="ECO:0000256" key="1">
    <source>
        <dbReference type="SAM" id="MobiDB-lite"/>
    </source>
</evidence>
<protein>
    <submittedName>
        <fullName evidence="2">Uncharacterized protein</fullName>
    </submittedName>
</protein>
<dbReference type="RefSeq" id="WP_145114524.1">
    <property type="nucleotide sequence ID" value="NZ_CP036349.1"/>
</dbReference>